<keyword evidence="1" id="KW-0678">Repressor</keyword>
<dbReference type="PROSITE" id="PS50937">
    <property type="entry name" value="HTH_MERR_2"/>
    <property type="match status" value="1"/>
</dbReference>
<dbReference type="Pfam" id="PF13411">
    <property type="entry name" value="MerR_1"/>
    <property type="match status" value="1"/>
</dbReference>
<evidence type="ECO:0000313" key="8">
    <source>
        <dbReference type="Proteomes" id="UP000661193"/>
    </source>
</evidence>
<dbReference type="EMBL" id="JAETXL010000009">
    <property type="protein sequence ID" value="MBL6279341.1"/>
    <property type="molecule type" value="Genomic_DNA"/>
</dbReference>
<reference evidence="7 8" key="1">
    <citation type="submission" date="2021-01" db="EMBL/GenBank/DDBJ databases">
        <title>Genome sequencing of Micromonospora fiedleri MG-37.</title>
        <authorList>
            <person name="Moreland P.E.J."/>
            <person name="Stach J.E.M."/>
        </authorList>
    </citation>
    <scope>NUCLEOTIDE SEQUENCE [LARGE SCALE GENOMIC DNA]</scope>
    <source>
        <strain evidence="7 8">MG-37</strain>
    </source>
</reference>
<organism evidence="7 8">
    <name type="scientific">Micromonospora fiedleri</name>
    <dbReference type="NCBI Taxonomy" id="1157498"/>
    <lineage>
        <taxon>Bacteria</taxon>
        <taxon>Bacillati</taxon>
        <taxon>Actinomycetota</taxon>
        <taxon>Actinomycetes</taxon>
        <taxon>Micromonosporales</taxon>
        <taxon>Micromonosporaceae</taxon>
        <taxon>Micromonospora</taxon>
    </lineage>
</organism>
<accession>A0ABS1USK2</accession>
<proteinExistence type="predicted"/>
<dbReference type="InterPro" id="IPR009061">
    <property type="entry name" value="DNA-bd_dom_put_sf"/>
</dbReference>
<dbReference type="InterPro" id="IPR000551">
    <property type="entry name" value="MerR-type_HTH_dom"/>
</dbReference>
<gene>
    <name evidence="7" type="ORF">JMF97_24615</name>
</gene>
<dbReference type="Gene3D" id="1.10.1660.10">
    <property type="match status" value="1"/>
</dbReference>
<sequence>MWRIGELARMTGANERALRHYDKIGLLVPTAIDRTSGYRWYGVAALSRLERIRGLQRLGLSLRDIADLIDAPEAHVRQAARETVAGIRRHITALDQTADRAEDYLATPAPLLPQQATVGTRHLRVRHLEVTHPGELATVCAAYPTTTLLTWLRALPHGGFSAAVDTGGTGERLTLPARTVVRAVIPPATGIIDAGQHLFAWLHRHHLAIAGPTVEDHLSDADGDHVTVLEVPIDTTRPAGTPAGRPKDPLSTPDKAREPTPQERMKHS</sequence>
<feature type="region of interest" description="Disordered" evidence="5">
    <location>
        <begin position="234"/>
        <end position="268"/>
    </location>
</feature>
<evidence type="ECO:0000256" key="3">
    <source>
        <dbReference type="ARBA" id="ARBA00023125"/>
    </source>
</evidence>
<dbReference type="InterPro" id="IPR011256">
    <property type="entry name" value="Reg_factor_effector_dom_sf"/>
</dbReference>
<dbReference type="PANTHER" id="PTHR30204:SF69">
    <property type="entry name" value="MERR-FAMILY TRANSCRIPTIONAL REGULATOR"/>
    <property type="match status" value="1"/>
</dbReference>
<evidence type="ECO:0000313" key="7">
    <source>
        <dbReference type="EMBL" id="MBL6279341.1"/>
    </source>
</evidence>
<dbReference type="Gene3D" id="3.20.80.10">
    <property type="entry name" value="Regulatory factor, effector binding domain"/>
    <property type="match status" value="1"/>
</dbReference>
<keyword evidence="3" id="KW-0238">DNA-binding</keyword>
<dbReference type="SUPFAM" id="SSF46955">
    <property type="entry name" value="Putative DNA-binding domain"/>
    <property type="match status" value="1"/>
</dbReference>
<evidence type="ECO:0000256" key="4">
    <source>
        <dbReference type="ARBA" id="ARBA00023163"/>
    </source>
</evidence>
<evidence type="ECO:0000256" key="1">
    <source>
        <dbReference type="ARBA" id="ARBA00022491"/>
    </source>
</evidence>
<keyword evidence="2" id="KW-0805">Transcription regulation</keyword>
<evidence type="ECO:0000259" key="6">
    <source>
        <dbReference type="PROSITE" id="PS50937"/>
    </source>
</evidence>
<keyword evidence="8" id="KW-1185">Reference proteome</keyword>
<dbReference type="RefSeq" id="WP_203223661.1">
    <property type="nucleotide sequence ID" value="NZ_JAETXL010000009.1"/>
</dbReference>
<dbReference type="InterPro" id="IPR047057">
    <property type="entry name" value="MerR_fam"/>
</dbReference>
<dbReference type="PANTHER" id="PTHR30204">
    <property type="entry name" value="REDOX-CYCLING DRUG-SENSING TRANSCRIPTIONAL ACTIVATOR SOXR"/>
    <property type="match status" value="1"/>
</dbReference>
<dbReference type="PRINTS" id="PR00040">
    <property type="entry name" value="HTHMERR"/>
</dbReference>
<feature type="domain" description="HTH merR-type" evidence="6">
    <location>
        <begin position="1"/>
        <end position="71"/>
    </location>
</feature>
<keyword evidence="4" id="KW-0804">Transcription</keyword>
<dbReference type="SMART" id="SM00422">
    <property type="entry name" value="HTH_MERR"/>
    <property type="match status" value="1"/>
</dbReference>
<evidence type="ECO:0000256" key="2">
    <source>
        <dbReference type="ARBA" id="ARBA00023015"/>
    </source>
</evidence>
<protein>
    <submittedName>
        <fullName evidence="7">MerR family transcriptional regulator</fullName>
    </submittedName>
</protein>
<dbReference type="Proteomes" id="UP000661193">
    <property type="component" value="Unassembled WGS sequence"/>
</dbReference>
<feature type="compositionally biased region" description="Basic and acidic residues" evidence="5">
    <location>
        <begin position="254"/>
        <end position="268"/>
    </location>
</feature>
<name>A0ABS1USK2_9ACTN</name>
<comment type="caution">
    <text evidence="7">The sequence shown here is derived from an EMBL/GenBank/DDBJ whole genome shotgun (WGS) entry which is preliminary data.</text>
</comment>
<evidence type="ECO:0000256" key="5">
    <source>
        <dbReference type="SAM" id="MobiDB-lite"/>
    </source>
</evidence>